<organism evidence="5 6">
    <name type="scientific">Speluncibacter jeojiensis</name>
    <dbReference type="NCBI Taxonomy" id="2710754"/>
    <lineage>
        <taxon>Bacteria</taxon>
        <taxon>Bacillati</taxon>
        <taxon>Actinomycetota</taxon>
        <taxon>Actinomycetes</taxon>
        <taxon>Mycobacteriales</taxon>
        <taxon>Speluncibacteraceae</taxon>
        <taxon>Speluncibacter</taxon>
    </lineage>
</organism>
<dbReference type="RefSeq" id="WP_277833674.1">
    <property type="nucleotide sequence ID" value="NZ_JAAIVF010000005.1"/>
</dbReference>
<evidence type="ECO:0000259" key="4">
    <source>
        <dbReference type="SMART" id="SM00822"/>
    </source>
</evidence>
<feature type="domain" description="Ketoreductase" evidence="4">
    <location>
        <begin position="6"/>
        <end position="185"/>
    </location>
</feature>
<dbReference type="PANTHER" id="PTHR44196">
    <property type="entry name" value="DEHYDROGENASE/REDUCTASE SDR FAMILY MEMBER 7B"/>
    <property type="match status" value="1"/>
</dbReference>
<dbReference type="InterPro" id="IPR036291">
    <property type="entry name" value="NAD(P)-bd_dom_sf"/>
</dbReference>
<dbReference type="SUPFAM" id="SSF51735">
    <property type="entry name" value="NAD(P)-binding Rossmann-fold domains"/>
    <property type="match status" value="1"/>
</dbReference>
<dbReference type="PROSITE" id="PS00061">
    <property type="entry name" value="ADH_SHORT"/>
    <property type="match status" value="1"/>
</dbReference>
<gene>
    <name evidence="5" type="ORF">NVS88_11465</name>
</gene>
<keyword evidence="2" id="KW-0560">Oxidoreductase</keyword>
<evidence type="ECO:0000256" key="2">
    <source>
        <dbReference type="ARBA" id="ARBA00023002"/>
    </source>
</evidence>
<dbReference type="SMART" id="SM00822">
    <property type="entry name" value="PKS_KR"/>
    <property type="match status" value="1"/>
</dbReference>
<evidence type="ECO:0000313" key="6">
    <source>
        <dbReference type="Proteomes" id="UP001152755"/>
    </source>
</evidence>
<dbReference type="InterPro" id="IPR057326">
    <property type="entry name" value="KR_dom"/>
</dbReference>
<dbReference type="Pfam" id="PF00106">
    <property type="entry name" value="adh_short"/>
    <property type="match status" value="1"/>
</dbReference>
<dbReference type="InterPro" id="IPR002347">
    <property type="entry name" value="SDR_fam"/>
</dbReference>
<keyword evidence="6" id="KW-1185">Reference proteome</keyword>
<dbReference type="PRINTS" id="PR00081">
    <property type="entry name" value="GDHRDH"/>
</dbReference>
<dbReference type="CDD" id="cd05233">
    <property type="entry name" value="SDR_c"/>
    <property type="match status" value="1"/>
</dbReference>
<dbReference type="InterPro" id="IPR020904">
    <property type="entry name" value="Sc_DH/Rdtase_CS"/>
</dbReference>
<dbReference type="Proteomes" id="UP001152755">
    <property type="component" value="Unassembled WGS sequence"/>
</dbReference>
<evidence type="ECO:0000313" key="5">
    <source>
        <dbReference type="EMBL" id="MDG3015170.1"/>
    </source>
</evidence>
<dbReference type="GO" id="GO:0016491">
    <property type="term" value="F:oxidoreductase activity"/>
    <property type="evidence" value="ECO:0007669"/>
    <property type="project" value="UniProtKB-KW"/>
</dbReference>
<dbReference type="GO" id="GO:0016020">
    <property type="term" value="C:membrane"/>
    <property type="evidence" value="ECO:0007669"/>
    <property type="project" value="TreeGrafter"/>
</dbReference>
<evidence type="ECO:0000256" key="1">
    <source>
        <dbReference type="ARBA" id="ARBA00006484"/>
    </source>
</evidence>
<comment type="similarity">
    <text evidence="1 3">Belongs to the short-chain dehydrogenases/reductases (SDR) family.</text>
</comment>
<accession>A0A9X4RDT3</accession>
<dbReference type="EMBL" id="JANRHA010000006">
    <property type="protein sequence ID" value="MDG3015170.1"/>
    <property type="molecule type" value="Genomic_DNA"/>
</dbReference>
<reference evidence="5" key="1">
    <citation type="submission" date="2022-08" db="EMBL/GenBank/DDBJ databases">
        <title>Genome analysis of Corynebacteriales strain.</title>
        <authorList>
            <person name="Lee S.D."/>
        </authorList>
    </citation>
    <scope>NUCLEOTIDE SEQUENCE</scope>
    <source>
        <strain evidence="5">D3-21</strain>
    </source>
</reference>
<protein>
    <submittedName>
        <fullName evidence="5">SDR family NAD(P)-dependent oxidoreductase</fullName>
    </submittedName>
</protein>
<dbReference type="AlphaFoldDB" id="A0A9X4RDT3"/>
<comment type="caution">
    <text evidence="5">The sequence shown here is derived from an EMBL/GenBank/DDBJ whole genome shotgun (WGS) entry which is preliminary data.</text>
</comment>
<dbReference type="Gene3D" id="3.40.50.720">
    <property type="entry name" value="NAD(P)-binding Rossmann-like Domain"/>
    <property type="match status" value="1"/>
</dbReference>
<proteinExistence type="inferred from homology"/>
<dbReference type="PRINTS" id="PR00080">
    <property type="entry name" value="SDRFAMILY"/>
</dbReference>
<sequence length="259" mass="27783">MRIRERVALVTGASSGIGWETAVLLAERGAKLVVHGRDERRLAELSARTGAIAVVADLARPDELNRLVQQAQAAHGRIDLLVNNAGLGWAGPFAAMPQRDIAELSAVNLGAPIALTRAVLPDMIERGYGHLMFVSSIVARTAVAGEALYAGTKSGLDTFAASLRMELRGTGVGVGVVVPGVVDTAFFERRGRTYGRRRPRPLEPAAVADALVRAVERDRPEVYRPAWLRWPVAVRGAAPATYLRLAARFGGQTEYGQTE</sequence>
<name>A0A9X4RDT3_9ACTN</name>
<evidence type="ECO:0000256" key="3">
    <source>
        <dbReference type="RuleBase" id="RU000363"/>
    </source>
</evidence>
<dbReference type="PANTHER" id="PTHR44196:SF1">
    <property type="entry name" value="DEHYDROGENASE_REDUCTASE SDR FAMILY MEMBER 7B"/>
    <property type="match status" value="1"/>
</dbReference>